<keyword evidence="1" id="KW-0808">Transferase</keyword>
<organism evidence="2 3">
    <name type="scientific">Saccharomonospora amisosensis</name>
    <dbReference type="NCBI Taxonomy" id="1128677"/>
    <lineage>
        <taxon>Bacteria</taxon>
        <taxon>Bacillati</taxon>
        <taxon>Actinomycetota</taxon>
        <taxon>Actinomycetes</taxon>
        <taxon>Pseudonocardiales</taxon>
        <taxon>Pseudonocardiaceae</taxon>
        <taxon>Saccharomonospora</taxon>
    </lineage>
</organism>
<evidence type="ECO:0000313" key="2">
    <source>
        <dbReference type="EMBL" id="NIJ10111.1"/>
    </source>
</evidence>
<dbReference type="InterPro" id="IPR029035">
    <property type="entry name" value="DHS-like_NAD/FAD-binding_dom"/>
</dbReference>
<dbReference type="PANTHER" id="PTHR11085">
    <property type="entry name" value="NAD-DEPENDENT PROTEIN DEACYLASE SIRTUIN-5, MITOCHONDRIAL-RELATED"/>
    <property type="match status" value="1"/>
</dbReference>
<dbReference type="PANTHER" id="PTHR11085:SF4">
    <property type="entry name" value="NAD-DEPENDENT PROTEIN DEACYLASE"/>
    <property type="match status" value="1"/>
</dbReference>
<dbReference type="SUPFAM" id="SSF52467">
    <property type="entry name" value="DHS-like NAD/FAD-binding domain"/>
    <property type="match status" value="1"/>
</dbReference>
<dbReference type="InterPro" id="IPR003000">
    <property type="entry name" value="Sirtuin"/>
</dbReference>
<gene>
    <name evidence="2" type="ORF">FHU38_000455</name>
</gene>
<dbReference type="GO" id="GO:0070403">
    <property type="term" value="F:NAD+ binding"/>
    <property type="evidence" value="ECO:0007669"/>
    <property type="project" value="InterPro"/>
</dbReference>
<evidence type="ECO:0000256" key="1">
    <source>
        <dbReference type="ARBA" id="ARBA00022679"/>
    </source>
</evidence>
<sequence length="122" mass="13248">MKAELDRAAELISSASALLVCAGAGMGVDSGLPDFRGDEGFWRAYPPYARLGLSFVELADPEHFTTDPELAWGFYGHRLSLYRETTPHEGFQLLREWGEAKRGGVHVFTSWTASSSAPGSPG</sequence>
<dbReference type="EMBL" id="JAAOYM010000001">
    <property type="protein sequence ID" value="NIJ10111.1"/>
    <property type="molecule type" value="Genomic_DNA"/>
</dbReference>
<dbReference type="GO" id="GO:0017136">
    <property type="term" value="F:histone deacetylase activity, NAD-dependent"/>
    <property type="evidence" value="ECO:0007669"/>
    <property type="project" value="TreeGrafter"/>
</dbReference>
<name>A0A7X5ULC5_9PSEU</name>
<comment type="caution">
    <text evidence="2">The sequence shown here is derived from an EMBL/GenBank/DDBJ whole genome shotgun (WGS) entry which is preliminary data.</text>
</comment>
<dbReference type="Gene3D" id="3.40.50.1220">
    <property type="entry name" value="TPP-binding domain"/>
    <property type="match status" value="1"/>
</dbReference>
<dbReference type="InterPro" id="IPR050134">
    <property type="entry name" value="NAD-dep_sirtuin_deacylases"/>
</dbReference>
<evidence type="ECO:0000313" key="3">
    <source>
        <dbReference type="Proteomes" id="UP000545493"/>
    </source>
</evidence>
<dbReference type="Gene3D" id="3.30.1600.10">
    <property type="entry name" value="SIR2/SIRT2 'Small Domain"/>
    <property type="match status" value="1"/>
</dbReference>
<reference evidence="2 3" key="1">
    <citation type="submission" date="2020-03" db="EMBL/GenBank/DDBJ databases">
        <title>Sequencing the genomes of 1000 actinobacteria strains.</title>
        <authorList>
            <person name="Klenk H.-P."/>
        </authorList>
    </citation>
    <scope>NUCLEOTIDE SEQUENCE [LARGE SCALE GENOMIC DNA]</scope>
    <source>
        <strain evidence="2 3">DSM 45685</strain>
    </source>
</reference>
<accession>A0A7X5ULC5</accession>
<dbReference type="InterPro" id="IPR026591">
    <property type="entry name" value="Sirtuin_cat_small_dom_sf"/>
</dbReference>
<dbReference type="AlphaFoldDB" id="A0A7X5ULC5"/>
<dbReference type="Proteomes" id="UP000545493">
    <property type="component" value="Unassembled WGS sequence"/>
</dbReference>
<proteinExistence type="predicted"/>
<keyword evidence="3" id="KW-1185">Reference proteome</keyword>
<dbReference type="Pfam" id="PF02146">
    <property type="entry name" value="SIR2"/>
    <property type="match status" value="1"/>
</dbReference>
<protein>
    <submittedName>
        <fullName evidence="2">NAD-dependent SIR2 family protein deacetylase</fullName>
    </submittedName>
</protein>